<feature type="transmembrane region" description="Helical" evidence="8">
    <location>
        <begin position="144"/>
        <end position="166"/>
    </location>
</feature>
<feature type="transmembrane region" description="Helical" evidence="8">
    <location>
        <begin position="15"/>
        <end position="38"/>
    </location>
</feature>
<dbReference type="InterPro" id="IPR000515">
    <property type="entry name" value="MetI-like"/>
</dbReference>
<keyword evidence="6 8" id="KW-1133">Transmembrane helix</keyword>
<evidence type="ECO:0000256" key="2">
    <source>
        <dbReference type="ARBA" id="ARBA00007069"/>
    </source>
</evidence>
<evidence type="ECO:0000256" key="1">
    <source>
        <dbReference type="ARBA" id="ARBA00004651"/>
    </source>
</evidence>
<dbReference type="Proteomes" id="UP000631034">
    <property type="component" value="Unassembled WGS sequence"/>
</dbReference>
<feature type="transmembrane region" description="Helical" evidence="8">
    <location>
        <begin position="79"/>
        <end position="102"/>
    </location>
</feature>
<feature type="domain" description="ABC transmembrane type-1" evidence="9">
    <location>
        <begin position="11"/>
        <end position="203"/>
    </location>
</feature>
<dbReference type="Pfam" id="PF00528">
    <property type="entry name" value="BPD_transp_1"/>
    <property type="match status" value="1"/>
</dbReference>
<keyword evidence="7 8" id="KW-0472">Membrane</keyword>
<dbReference type="PANTHER" id="PTHR30450:SF1">
    <property type="entry name" value="D-METHIONINE TRANSPORT SYSTEM PERMEASE PROTEIN METI-RELATED"/>
    <property type="match status" value="1"/>
</dbReference>
<protein>
    <submittedName>
        <fullName evidence="10">ABC transporter permease</fullName>
    </submittedName>
</protein>
<gene>
    <name evidence="10" type="ORF">IHV25_09360</name>
</gene>
<dbReference type="GO" id="GO:0048473">
    <property type="term" value="P:D-methionine transmembrane transport"/>
    <property type="evidence" value="ECO:0007669"/>
    <property type="project" value="TreeGrafter"/>
</dbReference>
<dbReference type="Gene3D" id="1.10.3720.10">
    <property type="entry name" value="MetI-like"/>
    <property type="match status" value="1"/>
</dbReference>
<evidence type="ECO:0000313" key="10">
    <source>
        <dbReference type="EMBL" id="MBE1237852.1"/>
    </source>
</evidence>
<dbReference type="EMBL" id="JACZHT010000007">
    <property type="protein sequence ID" value="MBE1237852.1"/>
    <property type="molecule type" value="Genomic_DNA"/>
</dbReference>
<keyword evidence="4" id="KW-1003">Cell membrane</keyword>
<dbReference type="AlphaFoldDB" id="A0A8J6YR39"/>
<evidence type="ECO:0000256" key="7">
    <source>
        <dbReference type="ARBA" id="ARBA00023136"/>
    </source>
</evidence>
<keyword evidence="3 8" id="KW-0813">Transport</keyword>
<dbReference type="CDD" id="cd06261">
    <property type="entry name" value="TM_PBP2"/>
    <property type="match status" value="1"/>
</dbReference>
<comment type="caution">
    <text evidence="10">The sequence shown here is derived from an EMBL/GenBank/DDBJ whole genome shotgun (WGS) entry which is preliminary data.</text>
</comment>
<dbReference type="PROSITE" id="PS50928">
    <property type="entry name" value="ABC_TM1"/>
    <property type="match status" value="1"/>
</dbReference>
<name>A0A8J6YR39_9PROT</name>
<dbReference type="InterPro" id="IPR035906">
    <property type="entry name" value="MetI-like_sf"/>
</dbReference>
<dbReference type="FunFam" id="1.10.3720.10:FF:000002">
    <property type="entry name" value="D-methionine ABC transporter permease MetI"/>
    <property type="match status" value="1"/>
</dbReference>
<feature type="transmembrane region" description="Helical" evidence="8">
    <location>
        <begin position="186"/>
        <end position="209"/>
    </location>
</feature>
<comment type="subcellular location">
    <subcellularLocation>
        <location evidence="1 8">Cell membrane</location>
        <topology evidence="1 8">Multi-pass membrane protein</topology>
    </subcellularLocation>
</comment>
<comment type="similarity">
    <text evidence="2">Belongs to the binding-protein-dependent transport system permease family. CysTW subfamily.</text>
</comment>
<dbReference type="SUPFAM" id="SSF161098">
    <property type="entry name" value="MetI-like"/>
    <property type="match status" value="1"/>
</dbReference>
<keyword evidence="5 8" id="KW-0812">Transmembrane</keyword>
<dbReference type="GO" id="GO:0005886">
    <property type="term" value="C:plasma membrane"/>
    <property type="evidence" value="ECO:0007669"/>
    <property type="project" value="UniProtKB-SubCell"/>
</dbReference>
<accession>A0A8J6YR39</accession>
<dbReference type="PANTHER" id="PTHR30450">
    <property type="entry name" value="ABC TRANSPORTER PERMEASE"/>
    <property type="match status" value="1"/>
</dbReference>
<reference evidence="10" key="1">
    <citation type="submission" date="2020-10" db="EMBL/GenBank/DDBJ databases">
        <title>Genome sequence of the unusual species of purple photosynthetic bacteria, Phaeovibrio sulfidiphilus DSM 23193, type strain.</title>
        <authorList>
            <person name="Kyndt J.A."/>
            <person name="Meyer T.E."/>
        </authorList>
    </citation>
    <scope>NUCLEOTIDE SEQUENCE</scope>
    <source>
        <strain evidence="10">DSM 23193</strain>
    </source>
</reference>
<evidence type="ECO:0000256" key="5">
    <source>
        <dbReference type="ARBA" id="ARBA00022692"/>
    </source>
</evidence>
<evidence type="ECO:0000256" key="4">
    <source>
        <dbReference type="ARBA" id="ARBA00022475"/>
    </source>
</evidence>
<evidence type="ECO:0000259" key="9">
    <source>
        <dbReference type="PROSITE" id="PS50928"/>
    </source>
</evidence>
<evidence type="ECO:0000313" key="11">
    <source>
        <dbReference type="Proteomes" id="UP000631034"/>
    </source>
</evidence>
<proteinExistence type="inferred from homology"/>
<organism evidence="10 11">
    <name type="scientific">Phaeovibrio sulfidiphilus</name>
    <dbReference type="NCBI Taxonomy" id="1220600"/>
    <lineage>
        <taxon>Bacteria</taxon>
        <taxon>Pseudomonadati</taxon>
        <taxon>Pseudomonadota</taxon>
        <taxon>Alphaproteobacteria</taxon>
        <taxon>Rhodospirillales</taxon>
        <taxon>Rhodospirillaceae</taxon>
        <taxon>Phaeovibrio</taxon>
    </lineage>
</organism>
<keyword evidence="11" id="KW-1185">Reference proteome</keyword>
<evidence type="ECO:0000256" key="6">
    <source>
        <dbReference type="ARBA" id="ARBA00022989"/>
    </source>
</evidence>
<evidence type="ECO:0000256" key="3">
    <source>
        <dbReference type="ARBA" id="ARBA00022448"/>
    </source>
</evidence>
<evidence type="ECO:0000256" key="8">
    <source>
        <dbReference type="RuleBase" id="RU363032"/>
    </source>
</evidence>
<sequence>MRNQDALFPAFGETLYMVGASTVLSFALGFFLAVVMILSGPKGLNPAPRLYSVLDIVVDLGRSLPFIILIIAIMPFTRLVMGTAIGTTATILPLTVAAAPFAARLIEANFLEVDRGVIEAARSFGATNAQIVFRVLVPEALPAIALNVSVLGIALVGYSAMAGTVGGGGLGDLAYRLGYVGYETDVTLWCVILLVALVTVIQKAGNLIYSRLRPDA</sequence>
<dbReference type="InterPro" id="IPR051322">
    <property type="entry name" value="AA_ABC_Transporter_Permease"/>
</dbReference>
<feature type="transmembrane region" description="Helical" evidence="8">
    <location>
        <begin position="50"/>
        <end position="73"/>
    </location>
</feature>